<feature type="compositionally biased region" description="Polar residues" evidence="1">
    <location>
        <begin position="121"/>
        <end position="132"/>
    </location>
</feature>
<reference evidence="3" key="1">
    <citation type="journal article" date="2020" name="Stud. Mycol.">
        <title>101 Dothideomycetes genomes: A test case for predicting lifestyles and emergence of pathogens.</title>
        <authorList>
            <person name="Haridas S."/>
            <person name="Albert R."/>
            <person name="Binder M."/>
            <person name="Bloem J."/>
            <person name="LaButti K."/>
            <person name="Salamov A."/>
            <person name="Andreopoulos B."/>
            <person name="Baker S."/>
            <person name="Barry K."/>
            <person name="Bills G."/>
            <person name="Bluhm B."/>
            <person name="Cannon C."/>
            <person name="Castanera R."/>
            <person name="Culley D."/>
            <person name="Daum C."/>
            <person name="Ezra D."/>
            <person name="Gonzalez J."/>
            <person name="Henrissat B."/>
            <person name="Kuo A."/>
            <person name="Liang C."/>
            <person name="Lipzen A."/>
            <person name="Lutzoni F."/>
            <person name="Magnuson J."/>
            <person name="Mondo S."/>
            <person name="Nolan M."/>
            <person name="Ohm R."/>
            <person name="Pangilinan J."/>
            <person name="Park H.-J."/>
            <person name="Ramirez L."/>
            <person name="Alfaro M."/>
            <person name="Sun H."/>
            <person name="Tritt A."/>
            <person name="Yoshinaga Y."/>
            <person name="Zwiers L.-H."/>
            <person name="Turgeon B."/>
            <person name="Goodwin S."/>
            <person name="Spatafora J."/>
            <person name="Crous P."/>
            <person name="Grigoriev I."/>
        </authorList>
    </citation>
    <scope>NUCLEOTIDE SEQUENCE [LARGE SCALE GENOMIC DNA]</scope>
    <source>
        <strain evidence="3">CBS 304.66</strain>
    </source>
</reference>
<accession>A0A9P4NAS5</accession>
<evidence type="ECO:0000313" key="2">
    <source>
        <dbReference type="EMBL" id="KAF2269731.1"/>
    </source>
</evidence>
<dbReference type="OrthoDB" id="4755622at2759"/>
<feature type="compositionally biased region" description="Polar residues" evidence="1">
    <location>
        <begin position="219"/>
        <end position="232"/>
    </location>
</feature>
<dbReference type="Proteomes" id="UP000800093">
    <property type="component" value="Unassembled WGS sequence"/>
</dbReference>
<comment type="caution">
    <text evidence="2">The sequence shown here is derived from an EMBL/GenBank/DDBJ whole genome shotgun (WGS) entry which is preliminary data.</text>
</comment>
<organism evidence="2 3">
    <name type="scientific">Lojkania enalia</name>
    <dbReference type="NCBI Taxonomy" id="147567"/>
    <lineage>
        <taxon>Eukaryota</taxon>
        <taxon>Fungi</taxon>
        <taxon>Dikarya</taxon>
        <taxon>Ascomycota</taxon>
        <taxon>Pezizomycotina</taxon>
        <taxon>Dothideomycetes</taxon>
        <taxon>Pleosporomycetidae</taxon>
        <taxon>Pleosporales</taxon>
        <taxon>Pleosporales incertae sedis</taxon>
        <taxon>Lojkania</taxon>
    </lineage>
</organism>
<feature type="compositionally biased region" description="Polar residues" evidence="1">
    <location>
        <begin position="144"/>
        <end position="155"/>
    </location>
</feature>
<feature type="region of interest" description="Disordered" evidence="1">
    <location>
        <begin position="542"/>
        <end position="568"/>
    </location>
</feature>
<feature type="compositionally biased region" description="Basic and acidic residues" evidence="1">
    <location>
        <begin position="542"/>
        <end position="560"/>
    </location>
</feature>
<protein>
    <submittedName>
        <fullName evidence="2">Uncharacterized protein</fullName>
    </submittedName>
</protein>
<feature type="region of interest" description="Disordered" evidence="1">
    <location>
        <begin position="196"/>
        <end position="271"/>
    </location>
</feature>
<dbReference type="AlphaFoldDB" id="A0A9P4NAS5"/>
<evidence type="ECO:0000256" key="1">
    <source>
        <dbReference type="SAM" id="MobiDB-lite"/>
    </source>
</evidence>
<feature type="region of interest" description="Disordered" evidence="1">
    <location>
        <begin position="115"/>
        <end position="180"/>
    </location>
</feature>
<name>A0A9P4NAS5_9PLEO</name>
<evidence type="ECO:0000313" key="3">
    <source>
        <dbReference type="Proteomes" id="UP000800093"/>
    </source>
</evidence>
<keyword evidence="3" id="KW-1185">Reference proteome</keyword>
<gene>
    <name evidence="2" type="ORF">CC78DRAFT_574596</name>
</gene>
<proteinExistence type="predicted"/>
<sequence>MPPGSGPTTPSRNATVMDCSSDPRTFVIVQIHTAKCAICDARNMATMRRCTGCTYQICQPCFENRNGKPLIHGNLIGGPVNLPSTPSRKKLYTPGSNLDAVSATAASASRTGVTMGAASTPVGSSSSQQNTPVYKASPAGAAEPQQQTPAKSTPGSIERGRDKKGKVVISSDSDDEFVPEMWNPTSATVKRRKMLEQPKGMEHAGISGERPLLGKRSSRSTAGQQTTVQSLPNMLPHWRRPKASDRNLTPMPTGDSESHAGALLPDHPGVYSHDVNGPKNCSMSDCTAAELIERLREQVGLPPYQEHLLGRREPVLTNPVIHIPPNVKRNFKPLPRASEIQQDIQDGAREKLETRWVANVGLEYGVGPGTAAAKGPELDIGVTNSDPQTLRQFVEIEAGKLMQGMDIDNDQQQIVRLTLNETARVLAKEFQKDAPEVVRNVIKFGLTMPMRDLGGAQQEQIVNTIHDVGTRQLAAFKDDTINDSKRKSSPSLPQAAMFQVSPVRPSFHLENRKLLSPRPSALKLCSPLTIYTVDGSDRVKFNQGQEKADSMGPKVEDKEGSFSSIETP</sequence>
<dbReference type="EMBL" id="ML986581">
    <property type="protein sequence ID" value="KAF2269731.1"/>
    <property type="molecule type" value="Genomic_DNA"/>
</dbReference>